<dbReference type="Pfam" id="PF17201">
    <property type="entry name" value="Cache_3-Cache_2"/>
    <property type="match status" value="1"/>
</dbReference>
<evidence type="ECO:0000313" key="7">
    <source>
        <dbReference type="EMBL" id="CAJ0686083.1"/>
    </source>
</evidence>
<dbReference type="Pfam" id="PF00015">
    <property type="entry name" value="MCPsignal"/>
    <property type="match status" value="1"/>
</dbReference>
<keyword evidence="2" id="KW-0488">Methylation</keyword>
<feature type="domain" description="Methyl-accepting transducer" evidence="5">
    <location>
        <begin position="174"/>
        <end position="403"/>
    </location>
</feature>
<accession>A0AAD2APV6</accession>
<dbReference type="PRINTS" id="PR00260">
    <property type="entry name" value="CHEMTRNSDUCR"/>
</dbReference>
<comment type="similarity">
    <text evidence="3">Belongs to the methyl-accepting chemotaxis (MCP) protein family.</text>
</comment>
<dbReference type="Gene3D" id="1.10.287.950">
    <property type="entry name" value="Methyl-accepting chemotaxis protein"/>
    <property type="match status" value="1"/>
</dbReference>
<keyword evidence="4" id="KW-0807">Transducer</keyword>
<dbReference type="CDD" id="cd06225">
    <property type="entry name" value="HAMP"/>
    <property type="match status" value="1"/>
</dbReference>
<keyword evidence="8" id="KW-1185">Reference proteome</keyword>
<dbReference type="SMART" id="SM00283">
    <property type="entry name" value="MA"/>
    <property type="match status" value="1"/>
</dbReference>
<evidence type="ECO:0000259" key="5">
    <source>
        <dbReference type="PROSITE" id="PS50111"/>
    </source>
</evidence>
<evidence type="ECO:0008006" key="9">
    <source>
        <dbReference type="Google" id="ProtNLM"/>
    </source>
</evidence>
<comment type="subcellular location">
    <subcellularLocation>
        <location evidence="1">Membrane</location>
    </subcellularLocation>
</comment>
<dbReference type="SMART" id="SM00304">
    <property type="entry name" value="HAMP"/>
    <property type="match status" value="1"/>
</dbReference>
<dbReference type="GO" id="GO:0006935">
    <property type="term" value="P:chemotaxis"/>
    <property type="evidence" value="ECO:0007669"/>
    <property type="project" value="InterPro"/>
</dbReference>
<dbReference type="FunFam" id="1.10.287.950:FF:000001">
    <property type="entry name" value="Methyl-accepting chemotaxis sensory transducer"/>
    <property type="match status" value="1"/>
</dbReference>
<dbReference type="SUPFAM" id="SSF58104">
    <property type="entry name" value="Methyl-accepting chemotaxis protein (MCP) signaling domain"/>
    <property type="match status" value="1"/>
</dbReference>
<dbReference type="PANTHER" id="PTHR43531:SF14">
    <property type="entry name" value="METHYL-ACCEPTING CHEMOTAXIS PROTEIN I-RELATED"/>
    <property type="match status" value="1"/>
</dbReference>
<name>A0AAD2APV6_9RALS</name>
<dbReference type="InterPro" id="IPR004089">
    <property type="entry name" value="MCPsignal_dom"/>
</dbReference>
<evidence type="ECO:0000256" key="1">
    <source>
        <dbReference type="ARBA" id="ARBA00004370"/>
    </source>
</evidence>
<dbReference type="PANTHER" id="PTHR43531">
    <property type="entry name" value="PROTEIN ICFG"/>
    <property type="match status" value="1"/>
</dbReference>
<evidence type="ECO:0000256" key="3">
    <source>
        <dbReference type="ARBA" id="ARBA00029447"/>
    </source>
</evidence>
<evidence type="ECO:0000259" key="6">
    <source>
        <dbReference type="PROSITE" id="PS50885"/>
    </source>
</evidence>
<dbReference type="Proteomes" id="UP001189915">
    <property type="component" value="Unassembled WGS sequence"/>
</dbReference>
<proteinExistence type="inferred from homology"/>
<dbReference type="InterPro" id="IPR004090">
    <property type="entry name" value="Chemotax_Me-accpt_rcpt"/>
</dbReference>
<evidence type="ECO:0000256" key="4">
    <source>
        <dbReference type="PROSITE-ProRule" id="PRU00284"/>
    </source>
</evidence>
<gene>
    <name evidence="7" type="ORF">LMG18091_00513</name>
</gene>
<sequence length="421" mass="44135">MDRSHPAYVCNRAGRPYFGYAVLAGRKFVVDYRPILDRNSQAIGCFAVGVDVSNVRTLTLAQKLGGGVTIGTVALLAARDLVEAGLGYMQTPAAVQWVSCFGISALIGLAVHTAIERYAGGPLREAAESARRLASGDLSTQIPVRRGDEIGGILEAQNGVNIGLATLIGQVRESTSNLTSAVAEIAAGNTNLSIRTDAQASSLEQTAAAMEELTSTVRNNAENARQAFTSAQSASQLANDGSALMERAVGTMGEIREASHRMSDIVSMIEGIAFQTNILALNAAVEAARAGAEGRGFAVVAQEVRMLAKRSADAAHDIRDLISKVVGRIDTGGHLVDQTGQNMSQIAASIQHVTHVTAEISRASDEQSVGIEQVNHAIGSLDEMTQQNAVLVQQAAIASGNMQLQTRALESAVKAFKLAAD</sequence>
<dbReference type="AlphaFoldDB" id="A0AAD2APV6"/>
<dbReference type="EMBL" id="CATWAF010000001">
    <property type="protein sequence ID" value="CAJ0686083.1"/>
    <property type="molecule type" value="Genomic_DNA"/>
</dbReference>
<dbReference type="Pfam" id="PF00672">
    <property type="entry name" value="HAMP"/>
    <property type="match status" value="1"/>
</dbReference>
<dbReference type="InterPro" id="IPR033462">
    <property type="entry name" value="Cache_3-Cache_2"/>
</dbReference>
<dbReference type="PROSITE" id="PS50111">
    <property type="entry name" value="CHEMOTAXIS_TRANSDUC_2"/>
    <property type="match status" value="1"/>
</dbReference>
<dbReference type="InterPro" id="IPR003660">
    <property type="entry name" value="HAMP_dom"/>
</dbReference>
<evidence type="ECO:0000313" key="8">
    <source>
        <dbReference type="Proteomes" id="UP001189915"/>
    </source>
</evidence>
<feature type="domain" description="HAMP" evidence="6">
    <location>
        <begin position="117"/>
        <end position="169"/>
    </location>
</feature>
<dbReference type="GO" id="GO:0004888">
    <property type="term" value="F:transmembrane signaling receptor activity"/>
    <property type="evidence" value="ECO:0007669"/>
    <property type="project" value="InterPro"/>
</dbReference>
<organism evidence="7 8">
    <name type="scientific">Ralstonia wenshanensis</name>
    <dbReference type="NCBI Taxonomy" id="2842456"/>
    <lineage>
        <taxon>Bacteria</taxon>
        <taxon>Pseudomonadati</taxon>
        <taxon>Pseudomonadota</taxon>
        <taxon>Betaproteobacteria</taxon>
        <taxon>Burkholderiales</taxon>
        <taxon>Burkholderiaceae</taxon>
        <taxon>Ralstonia</taxon>
    </lineage>
</organism>
<dbReference type="PROSITE" id="PS50885">
    <property type="entry name" value="HAMP"/>
    <property type="match status" value="1"/>
</dbReference>
<dbReference type="GO" id="GO:0007165">
    <property type="term" value="P:signal transduction"/>
    <property type="evidence" value="ECO:0007669"/>
    <property type="project" value="UniProtKB-KW"/>
</dbReference>
<reference evidence="7 8" key="1">
    <citation type="submission" date="2023-07" db="EMBL/GenBank/DDBJ databases">
        <authorList>
            <person name="Peeters C."/>
        </authorList>
    </citation>
    <scope>NUCLEOTIDE SEQUENCE [LARGE SCALE GENOMIC DNA]</scope>
    <source>
        <strain evidence="7 8">LMG 18091</strain>
    </source>
</reference>
<dbReference type="InterPro" id="IPR051310">
    <property type="entry name" value="MCP_chemotaxis"/>
</dbReference>
<dbReference type="GO" id="GO:0005886">
    <property type="term" value="C:plasma membrane"/>
    <property type="evidence" value="ECO:0007669"/>
    <property type="project" value="TreeGrafter"/>
</dbReference>
<evidence type="ECO:0000256" key="2">
    <source>
        <dbReference type="ARBA" id="ARBA00022481"/>
    </source>
</evidence>
<protein>
    <recommendedName>
        <fullName evidence="9">Chemotaxis protein</fullName>
    </recommendedName>
</protein>
<comment type="caution">
    <text evidence="7">The sequence shown here is derived from an EMBL/GenBank/DDBJ whole genome shotgun (WGS) entry which is preliminary data.</text>
</comment>